<protein>
    <submittedName>
        <fullName evidence="1">FMN phosphatase</fullName>
        <ecNumber evidence="1">3.3.2.9</ecNumber>
    </submittedName>
</protein>
<dbReference type="EC" id="3.3.2.9" evidence="1"/>
<dbReference type="AlphaFoldDB" id="A0AAF0DDR3"/>
<dbReference type="SFLD" id="SFLDG01129">
    <property type="entry name" value="C1.5:_HAD__Beta-PGM__Phosphata"/>
    <property type="match status" value="1"/>
</dbReference>
<dbReference type="GO" id="GO:0016791">
    <property type="term" value="F:phosphatase activity"/>
    <property type="evidence" value="ECO:0007669"/>
    <property type="project" value="UniProtKB-ARBA"/>
</dbReference>
<name>A0AAF0DDR3_9EURO</name>
<accession>A0AAF0DDR3</accession>
<dbReference type="NCBIfam" id="TIGR01509">
    <property type="entry name" value="HAD-SF-IA-v3"/>
    <property type="match status" value="1"/>
</dbReference>
<evidence type="ECO:0000313" key="1">
    <source>
        <dbReference type="EMBL" id="WEW56679.1"/>
    </source>
</evidence>
<dbReference type="Pfam" id="PF00702">
    <property type="entry name" value="Hydrolase"/>
    <property type="match status" value="1"/>
</dbReference>
<dbReference type="SUPFAM" id="SSF56784">
    <property type="entry name" value="HAD-like"/>
    <property type="match status" value="1"/>
</dbReference>
<dbReference type="Gene3D" id="1.10.150.240">
    <property type="entry name" value="Putative phosphatase, domain 2"/>
    <property type="match status" value="1"/>
</dbReference>
<dbReference type="EMBL" id="CP120627">
    <property type="protein sequence ID" value="WEW56679.1"/>
    <property type="molecule type" value="Genomic_DNA"/>
</dbReference>
<evidence type="ECO:0000313" key="2">
    <source>
        <dbReference type="Proteomes" id="UP001219355"/>
    </source>
</evidence>
<dbReference type="Gene3D" id="3.40.50.1000">
    <property type="entry name" value="HAD superfamily/HAD-like"/>
    <property type="match status" value="1"/>
</dbReference>
<keyword evidence="1" id="KW-0378">Hydrolase</keyword>
<dbReference type="PANTHER" id="PTHR47829:SF1">
    <property type="entry name" value="HAD FAMILY PHOSPHATASE"/>
    <property type="match status" value="1"/>
</dbReference>
<dbReference type="CDD" id="cd02603">
    <property type="entry name" value="HAD_sEH-N_like"/>
    <property type="match status" value="1"/>
</dbReference>
<dbReference type="InterPro" id="IPR023198">
    <property type="entry name" value="PGP-like_dom2"/>
</dbReference>
<proteinExistence type="predicted"/>
<dbReference type="PANTHER" id="PTHR47829">
    <property type="entry name" value="HYDROLASE, PUTATIVE (AFU_ORTHOLOGUE AFUA_1G12880)-RELATED"/>
    <property type="match status" value="1"/>
</dbReference>
<dbReference type="SFLD" id="SFLDS00003">
    <property type="entry name" value="Haloacid_Dehalogenase"/>
    <property type="match status" value="1"/>
</dbReference>
<dbReference type="InterPro" id="IPR052898">
    <property type="entry name" value="ACAD10-like"/>
</dbReference>
<sequence>MVVDKRPQGLLFDIGGVCVLSPFQAILDYEIANNIPIGWINYAIQHTSPNGAWHRIERGEIKLDAQFFAEFNRDFQHQHLWEAFHEQLKKKKTQAVLPSSTRSSAHLPLPKVDAEYMFWEMMRVSREPDPYMYPALKKLKKSGRFILGALSNTTILPEDHPYSKESPMSDVRMIFDFFVSSAHSGLRKPDPKIYELALKKMREAAKQKGIDGIAPEDVVFLDDIGINLKWAKKAGMRTIKVNLGKTDDAVRELEEYTGLSLLDDWDQAKL</sequence>
<dbReference type="GO" id="GO:0033961">
    <property type="term" value="F:cis-stilbene-oxide hydrolase activity"/>
    <property type="evidence" value="ECO:0007669"/>
    <property type="project" value="UniProtKB-EC"/>
</dbReference>
<keyword evidence="2" id="KW-1185">Reference proteome</keyword>
<gene>
    <name evidence="1" type="ORF">PRK78_002127</name>
</gene>
<reference evidence="1" key="1">
    <citation type="submission" date="2023-03" db="EMBL/GenBank/DDBJ databases">
        <title>Emydomyces testavorans Genome Sequence.</title>
        <authorList>
            <person name="Hoyer L."/>
        </authorList>
    </citation>
    <scope>NUCLEOTIDE SEQUENCE</scope>
    <source>
        <strain evidence="1">16-2883</strain>
    </source>
</reference>
<dbReference type="InterPro" id="IPR036412">
    <property type="entry name" value="HAD-like_sf"/>
</dbReference>
<dbReference type="InterPro" id="IPR023214">
    <property type="entry name" value="HAD_sf"/>
</dbReference>
<dbReference type="Proteomes" id="UP001219355">
    <property type="component" value="Chromosome 1"/>
</dbReference>
<dbReference type="InterPro" id="IPR006439">
    <property type="entry name" value="HAD-SF_hydro_IA"/>
</dbReference>
<organism evidence="1 2">
    <name type="scientific">Emydomyces testavorans</name>
    <dbReference type="NCBI Taxonomy" id="2070801"/>
    <lineage>
        <taxon>Eukaryota</taxon>
        <taxon>Fungi</taxon>
        <taxon>Dikarya</taxon>
        <taxon>Ascomycota</taxon>
        <taxon>Pezizomycotina</taxon>
        <taxon>Eurotiomycetes</taxon>
        <taxon>Eurotiomycetidae</taxon>
        <taxon>Onygenales</taxon>
        <taxon>Nannizziopsiaceae</taxon>
        <taxon>Emydomyces</taxon>
    </lineage>
</organism>